<dbReference type="Gene3D" id="3.40.50.300">
    <property type="entry name" value="P-loop containing nucleotide triphosphate hydrolases"/>
    <property type="match status" value="1"/>
</dbReference>
<evidence type="ECO:0008006" key="4">
    <source>
        <dbReference type="Google" id="ProtNLM"/>
    </source>
</evidence>
<dbReference type="CDD" id="cd00085">
    <property type="entry name" value="HNHc"/>
    <property type="match status" value="1"/>
</dbReference>
<dbReference type="RefSeq" id="WP_203146451.1">
    <property type="nucleotide sequence ID" value="NZ_JAEVHL010000001.1"/>
</dbReference>
<reference evidence="2 3" key="1">
    <citation type="submission" date="2021-01" db="EMBL/GenBank/DDBJ databases">
        <title>Draft genome sequence of Micromonospora sp. strain STR1s_6.</title>
        <authorList>
            <person name="Karlyshev A."/>
            <person name="Jawad R."/>
        </authorList>
    </citation>
    <scope>NUCLEOTIDE SEQUENCE [LARGE SCALE GENOMIC DNA]</scope>
    <source>
        <strain evidence="2 3">STR1S-6</strain>
    </source>
</reference>
<dbReference type="SUPFAM" id="SSF52540">
    <property type="entry name" value="P-loop containing nucleoside triphosphate hydrolases"/>
    <property type="match status" value="1"/>
</dbReference>
<evidence type="ECO:0000313" key="2">
    <source>
        <dbReference type="EMBL" id="MBM0274028.1"/>
    </source>
</evidence>
<dbReference type="EMBL" id="JAEVHL010000001">
    <property type="protein sequence ID" value="MBM0274028.1"/>
    <property type="molecule type" value="Genomic_DNA"/>
</dbReference>
<protein>
    <recommendedName>
        <fullName evidence="4">HNH endonuclease</fullName>
    </recommendedName>
</protein>
<evidence type="ECO:0000256" key="1">
    <source>
        <dbReference type="SAM" id="MobiDB-lite"/>
    </source>
</evidence>
<feature type="region of interest" description="Disordered" evidence="1">
    <location>
        <begin position="829"/>
        <end position="856"/>
    </location>
</feature>
<dbReference type="Proteomes" id="UP000622245">
    <property type="component" value="Unassembled WGS sequence"/>
</dbReference>
<accession>A0ABS1Y9F2</accession>
<name>A0ABS1Y9F2_9ACTN</name>
<evidence type="ECO:0000313" key="3">
    <source>
        <dbReference type="Proteomes" id="UP000622245"/>
    </source>
</evidence>
<comment type="caution">
    <text evidence="2">The sequence shown here is derived from an EMBL/GenBank/DDBJ whole genome shotgun (WGS) entry which is preliminary data.</text>
</comment>
<sequence>MGISVRTRKLLWGRAHNRCAFPQCRQELTTDQIDAHTGETFATVVGEEAHIRSSRSDGPRHKPDFANVDEYENLILLCPVHHTMVDADGGRGYDVETLVKMRRAHERQEQRTEHIERTVRAYVGDQYAADDRVLFEQAELRGPSVDAMFVDVPFGCRLDAAPAELMARIAASHPGDITPIEGYVVTGAAQALLHPEWTGNALLVGGPGAGKSTLLQYICQFHRARILGRDTYTGGDQQLKPVTEHIRTPIRIDLRRYVDWASSRLNPRAAEEARARRQSASQRELPSLEEYIAHHIKQHSGGQGFSLEDLGVLVATQPVLLAFDGLDEVANLKDRALVSEAIVGTHDRLSTFAYNLVIVSATRPGATTASLWSSQSFPIFYLQRLTYGLRLQYLQKWSSVARLTHESAEKLQRVFLDNQHVPHIRELASYPMQMAILLHLLHRRQLLPQQRTELYREYLKTFLDREQTEEKEPLLSEERKVIEDIHAFLGWHLQSQAEEGIGAGSISRRQIQELVHDRLEGREGGQELAKALFSAISSRVLCLVERETNQFEFEVQSLREYFAALYIFDNAPPRGRGNSRDDCLNALLERPYWSNVCRFFVGMFSGVEVRGIRHNLRGLSTKQLLRVHPLLRSTATLLLDDRTFQGQPDEPIQEIVDFVLDGPGVVLAEDGLLEASGTPLALSGGAGRKQAVRHLQQRLCEDNPAPLRMLLAESLYRHAQPDDGIATWWWNLFTPSQSWLETAATLTVLGGLNAQQTAKLVEVLPRLNLSTGWISELLVKGGYDGLAESVLRACVADINDGAAELVRPPEPTNPLGLLLECAIACSDQGPHESTQKTSGSKGLRTSARRRRRGSTSTNSITLIEELRQSPGSIENYRGWYHRLAKIANFWGDGWVLRQAVGAVPPGVDLSAIATDERTEHLLASIVETEGQARARKSDVVWWRNRLHTAKTNIDLHYSIFSLLTVARSNVLIELVGELNTAANQLEPKYLRLLEKALKTSGRRLGGSALVIQDQLRRNLVNYSPRSLWLLRPMVTHSSVEQIDKKLVAKYSELLETGAGDMRSLLRIVGPEKTVKIDALRGTRTIVPTGGWASDVKLGAIAAPKAAEILRSPYDWPPDVVQRAVEYFAEKMASVEPISSLAERNNWFQDIA</sequence>
<dbReference type="InterPro" id="IPR027417">
    <property type="entry name" value="P-loop_NTPase"/>
</dbReference>
<proteinExistence type="predicted"/>
<gene>
    <name evidence="2" type="ORF">JM949_00400</name>
</gene>
<keyword evidence="3" id="KW-1185">Reference proteome</keyword>
<organism evidence="2 3">
    <name type="scientific">Micromonospora tarensis</name>
    <dbReference type="NCBI Taxonomy" id="2806100"/>
    <lineage>
        <taxon>Bacteria</taxon>
        <taxon>Bacillati</taxon>
        <taxon>Actinomycetota</taxon>
        <taxon>Actinomycetes</taxon>
        <taxon>Micromonosporales</taxon>
        <taxon>Micromonosporaceae</taxon>
        <taxon>Micromonospora</taxon>
    </lineage>
</organism>
<dbReference type="InterPro" id="IPR003615">
    <property type="entry name" value="HNH_nuc"/>
</dbReference>